<dbReference type="REBASE" id="51671">
    <property type="entry name" value="M.Asp3132ORFAP"/>
</dbReference>
<accession>I3VZG7</accession>
<dbReference type="InterPro" id="IPR025247">
    <property type="entry name" value="EcoRI-like_methylase"/>
</dbReference>
<dbReference type="EMBL" id="JQ418520">
    <property type="protein sequence ID" value="AFK88744.1"/>
    <property type="molecule type" value="Genomic_DNA"/>
</dbReference>
<keyword evidence="1" id="KW-0808">Transferase</keyword>
<reference evidence="1" key="1">
    <citation type="submission" date="2012-01" db="EMBL/GenBank/DDBJ databases">
        <authorList>
            <person name="Summers A.O."/>
            <person name="Wireman J."/>
            <person name="Sale K."/>
        </authorList>
    </citation>
    <scope>NUCLEOTIDE SEQUENCE</scope>
    <source>
        <strain evidence="1">31-32</strain>
        <plasmid evidence="1">p3132-53</plasmid>
    </source>
</reference>
<name>I3VZG7_9MICC</name>
<keyword evidence="1" id="KW-0614">Plasmid</keyword>
<organism evidence="1">
    <name type="scientific">Arthrobacter sp. 31.31</name>
    <dbReference type="NCBI Taxonomy" id="347202"/>
    <lineage>
        <taxon>Bacteria</taxon>
        <taxon>Bacillati</taxon>
        <taxon>Actinomycetota</taxon>
        <taxon>Actinomycetes</taxon>
        <taxon>Micrococcales</taxon>
        <taxon>Micrococcaceae</taxon>
        <taxon>Arthrobacter</taxon>
    </lineage>
</organism>
<geneLocation type="plasmid" evidence="1">
    <name>p3132-53</name>
</geneLocation>
<dbReference type="GO" id="GO:0008168">
    <property type="term" value="F:methyltransferase activity"/>
    <property type="evidence" value="ECO:0007669"/>
    <property type="project" value="UniProtKB-KW"/>
</dbReference>
<evidence type="ECO:0000313" key="1">
    <source>
        <dbReference type="EMBL" id="AFK88744.1"/>
    </source>
</evidence>
<dbReference type="GO" id="GO:0032259">
    <property type="term" value="P:methylation"/>
    <property type="evidence" value="ECO:0007669"/>
    <property type="project" value="UniProtKB-KW"/>
</dbReference>
<sequence length="408" mass="46523">MTTQTANRTSSLNAAKAAKNDEFYTQWADIEREMNAYLEFDPDVFRDKIVLLPCDDPEWSNFAKFFALHFVDFGLKKLISTSYAPDSNPAVFSYEPTLFEVNDPRFDATKTRVNGKKFTLEPNDINADGVINIDDLQWEYLEGDGDFRSAEVTALRDEADIVITNPPFSLFREFLTWIQRGQKQFSIIGNENAIAYKNVFRLIKNNKVWKGATANSTDMVFGVPKGSPVKEADRLKAEKLGYPSDDERDYTRLGNSCWFTNIEHGRRHEPLQLMTMADNLKYNKKLVTTLDGGSEYQRYDNFDAIEVPYTDAIPSDYDGVMGVPITWLAKYNPEQFEILGTDETDYEPTKVYRAKSKVVNGVPVKSNTGSGGGYIRTESFGDGTYFDVGYPVKRMYKRIFIRHRKAAS</sequence>
<dbReference type="AlphaFoldDB" id="I3VZG7"/>
<dbReference type="Pfam" id="PF13651">
    <property type="entry name" value="EcoRI_methylase"/>
    <property type="match status" value="1"/>
</dbReference>
<keyword evidence="1" id="KW-0489">Methyltransferase</keyword>
<protein>
    <submittedName>
        <fullName evidence="1">Adenine-specific methyltransferase EcoRI</fullName>
    </submittedName>
</protein>
<proteinExistence type="predicted"/>
<dbReference type="RefSeq" id="WP_015061737.1">
    <property type="nucleotide sequence ID" value="NC_019326.1"/>
</dbReference>